<feature type="signal peptide" evidence="1">
    <location>
        <begin position="1"/>
        <end position="22"/>
    </location>
</feature>
<dbReference type="AlphaFoldDB" id="A0A1G6TUX0"/>
<accession>A0A1G6TUX0</accession>
<sequence>MKKQLYLTFATLYAGSALYAQGGDPRITEVWNPEPRIVTPGQTSADPPSDAIVLFDGSGLSNWERADGKGAAAWKLENKAMTVAQGAGAIRTKQSFGDCQLHIEWRAPAEVKGDGQGRGNSGIFLMSNYELQVLDSYKNRTYSNGQAGSIYKQLMPLANASRKPGEWQTYDIIFIAPRFNKDSTVKSQARITVIHNGVLVQNNAAILGATEYVGIPQNIFHKEKEPIILQDHGNPVSFRNIWIRELE</sequence>
<evidence type="ECO:0000256" key="1">
    <source>
        <dbReference type="SAM" id="SignalP"/>
    </source>
</evidence>
<keyword evidence="4" id="KW-1185">Reference proteome</keyword>
<feature type="chain" id="PRO_5011483481" description="3-keto-alpha-glucoside-1,2-lyase/3-keto-2-hydroxy-glucal hydratase domain-containing protein" evidence="1">
    <location>
        <begin position="23"/>
        <end position="247"/>
    </location>
</feature>
<dbReference type="Pfam" id="PF06439">
    <property type="entry name" value="3keto-disac_hyd"/>
    <property type="match status" value="1"/>
</dbReference>
<dbReference type="GO" id="GO:0016787">
    <property type="term" value="F:hydrolase activity"/>
    <property type="evidence" value="ECO:0007669"/>
    <property type="project" value="InterPro"/>
</dbReference>
<dbReference type="RefSeq" id="WP_090390919.1">
    <property type="nucleotide sequence ID" value="NZ_FMZO01000008.1"/>
</dbReference>
<name>A0A1G6TUX0_NIADE</name>
<dbReference type="InterPro" id="IPR010496">
    <property type="entry name" value="AL/BT2_dom"/>
</dbReference>
<reference evidence="4" key="1">
    <citation type="submission" date="2016-10" db="EMBL/GenBank/DDBJ databases">
        <authorList>
            <person name="Varghese N."/>
            <person name="Submissions S."/>
        </authorList>
    </citation>
    <scope>NUCLEOTIDE SEQUENCE [LARGE SCALE GENOMIC DNA]</scope>
    <source>
        <strain evidence="4">DSM 25811 / CCM 8410 / LMG 26954 / E90</strain>
    </source>
</reference>
<dbReference type="STRING" id="1285928.SAMN04487894_10847"/>
<dbReference type="OrthoDB" id="176168at2"/>
<protein>
    <recommendedName>
        <fullName evidence="2">3-keto-alpha-glucoside-1,2-lyase/3-keto-2-hydroxy-glucal hydratase domain-containing protein</fullName>
    </recommendedName>
</protein>
<evidence type="ECO:0000259" key="2">
    <source>
        <dbReference type="Pfam" id="PF06439"/>
    </source>
</evidence>
<dbReference type="Gene3D" id="2.60.120.560">
    <property type="entry name" value="Exo-inulinase, domain 1"/>
    <property type="match status" value="1"/>
</dbReference>
<feature type="domain" description="3-keto-alpha-glucoside-1,2-lyase/3-keto-2-hydroxy-glucal hydratase" evidence="2">
    <location>
        <begin position="51"/>
        <end position="244"/>
    </location>
</feature>
<proteinExistence type="predicted"/>
<evidence type="ECO:0000313" key="4">
    <source>
        <dbReference type="Proteomes" id="UP000198757"/>
    </source>
</evidence>
<organism evidence="3 4">
    <name type="scientific">Niabella drilacis (strain DSM 25811 / CCM 8410 / CCUG 62505 / LMG 26954 / E90)</name>
    <dbReference type="NCBI Taxonomy" id="1285928"/>
    <lineage>
        <taxon>Bacteria</taxon>
        <taxon>Pseudomonadati</taxon>
        <taxon>Bacteroidota</taxon>
        <taxon>Chitinophagia</taxon>
        <taxon>Chitinophagales</taxon>
        <taxon>Chitinophagaceae</taxon>
        <taxon>Niabella</taxon>
    </lineage>
</organism>
<dbReference type="EMBL" id="FMZO01000008">
    <property type="protein sequence ID" value="SDD32962.1"/>
    <property type="molecule type" value="Genomic_DNA"/>
</dbReference>
<gene>
    <name evidence="3" type="ORF">SAMN04487894_10847</name>
</gene>
<evidence type="ECO:0000313" key="3">
    <source>
        <dbReference type="EMBL" id="SDD32962.1"/>
    </source>
</evidence>
<keyword evidence="1" id="KW-0732">Signal</keyword>
<dbReference type="Proteomes" id="UP000198757">
    <property type="component" value="Unassembled WGS sequence"/>
</dbReference>